<feature type="compositionally biased region" description="Basic and acidic residues" evidence="5">
    <location>
        <begin position="3130"/>
        <end position="3147"/>
    </location>
</feature>
<feature type="region of interest" description="Disordered" evidence="5">
    <location>
        <begin position="2136"/>
        <end position="2174"/>
    </location>
</feature>
<feature type="region of interest" description="Disordered" evidence="5">
    <location>
        <begin position="2272"/>
        <end position="2292"/>
    </location>
</feature>
<feature type="region of interest" description="Disordered" evidence="5">
    <location>
        <begin position="1274"/>
        <end position="1303"/>
    </location>
</feature>
<feature type="compositionally biased region" description="Polar residues" evidence="5">
    <location>
        <begin position="1736"/>
        <end position="1755"/>
    </location>
</feature>
<dbReference type="GO" id="GO:0005886">
    <property type="term" value="C:plasma membrane"/>
    <property type="evidence" value="ECO:0007669"/>
    <property type="project" value="TreeGrafter"/>
</dbReference>
<dbReference type="GO" id="GO:0046854">
    <property type="term" value="P:phosphatidylinositol phosphate biosynthetic process"/>
    <property type="evidence" value="ECO:0007669"/>
    <property type="project" value="InterPro"/>
</dbReference>
<feature type="region of interest" description="Disordered" evidence="5">
    <location>
        <begin position="3191"/>
        <end position="3293"/>
    </location>
</feature>
<dbReference type="GO" id="GO:0004430">
    <property type="term" value="F:1-phosphatidylinositol 4-kinase activity"/>
    <property type="evidence" value="ECO:0007669"/>
    <property type="project" value="UniProtKB-EC"/>
</dbReference>
<evidence type="ECO:0000256" key="3">
    <source>
        <dbReference type="ARBA" id="ARBA00022679"/>
    </source>
</evidence>
<gene>
    <name evidence="8" type="ORF">Cvel_16532</name>
</gene>
<feature type="compositionally biased region" description="Basic and acidic residues" evidence="5">
    <location>
        <begin position="979"/>
        <end position="996"/>
    </location>
</feature>
<dbReference type="InterPro" id="IPR015433">
    <property type="entry name" value="PI3/4_kinase"/>
</dbReference>
<feature type="region of interest" description="Disordered" evidence="5">
    <location>
        <begin position="1542"/>
        <end position="1580"/>
    </location>
</feature>
<feature type="region of interest" description="Disordered" evidence="5">
    <location>
        <begin position="3473"/>
        <end position="3510"/>
    </location>
</feature>
<feature type="region of interest" description="Disordered" evidence="5">
    <location>
        <begin position="1885"/>
        <end position="1932"/>
    </location>
</feature>
<feature type="region of interest" description="Disordered" evidence="5">
    <location>
        <begin position="898"/>
        <end position="922"/>
    </location>
</feature>
<feature type="compositionally biased region" description="Basic and acidic residues" evidence="5">
    <location>
        <begin position="1899"/>
        <end position="1926"/>
    </location>
</feature>
<dbReference type="InterPro" id="IPR045495">
    <property type="entry name" value="PI4K_N"/>
</dbReference>
<feature type="region of interest" description="Disordered" evidence="5">
    <location>
        <begin position="3116"/>
        <end position="3156"/>
    </location>
</feature>
<proteinExistence type="inferred from homology"/>
<dbReference type="GO" id="GO:0005737">
    <property type="term" value="C:cytoplasm"/>
    <property type="evidence" value="ECO:0007669"/>
    <property type="project" value="TreeGrafter"/>
</dbReference>
<feature type="compositionally biased region" description="Basic residues" evidence="5">
    <location>
        <begin position="3473"/>
        <end position="3485"/>
    </location>
</feature>
<dbReference type="SUPFAM" id="SSF48371">
    <property type="entry name" value="ARM repeat"/>
    <property type="match status" value="1"/>
</dbReference>
<evidence type="ECO:0000256" key="2">
    <source>
        <dbReference type="ARBA" id="ARBA00012169"/>
    </source>
</evidence>
<dbReference type="CDD" id="cd05167">
    <property type="entry name" value="PI4Kc_III_alpha"/>
    <property type="match status" value="1"/>
</dbReference>
<dbReference type="PROSITE" id="PS50290">
    <property type="entry name" value="PI3_4_KINASE_3"/>
    <property type="match status" value="1"/>
</dbReference>
<feature type="compositionally biased region" description="Polar residues" evidence="5">
    <location>
        <begin position="3407"/>
        <end position="3419"/>
    </location>
</feature>
<feature type="region of interest" description="Disordered" evidence="5">
    <location>
        <begin position="2981"/>
        <end position="3078"/>
    </location>
</feature>
<name>A0A0G4FDZ8_9ALVE</name>
<comment type="similarity">
    <text evidence="1">Belongs to the PI3/PI4-kinase family. Type III PI4K subfamily.</text>
</comment>
<feature type="domain" description="PI3K/PI4K catalytic" evidence="6">
    <location>
        <begin position="3490"/>
        <end position="3763"/>
    </location>
</feature>
<feature type="region of interest" description="Disordered" evidence="5">
    <location>
        <begin position="2086"/>
        <end position="2121"/>
    </location>
</feature>
<feature type="region of interest" description="Disordered" evidence="5">
    <location>
        <begin position="2944"/>
        <end position="2966"/>
    </location>
</feature>
<dbReference type="Gene3D" id="3.30.1010.10">
    <property type="entry name" value="Phosphatidylinositol 3-kinase Catalytic Subunit, Chain A, domain 4"/>
    <property type="match status" value="2"/>
</dbReference>
<feature type="compositionally biased region" description="Acidic residues" evidence="5">
    <location>
        <begin position="3497"/>
        <end position="3510"/>
    </location>
</feature>
<dbReference type="InterPro" id="IPR018936">
    <property type="entry name" value="PI3/4_kinase_CS"/>
</dbReference>
<dbReference type="VEuPathDB" id="CryptoDB:Cvel_16532"/>
<evidence type="ECO:0000256" key="4">
    <source>
        <dbReference type="ARBA" id="ARBA00022777"/>
    </source>
</evidence>
<evidence type="ECO:0000259" key="6">
    <source>
        <dbReference type="PROSITE" id="PS50290"/>
    </source>
</evidence>
<feature type="compositionally biased region" description="Basic and acidic residues" evidence="5">
    <location>
        <begin position="1820"/>
        <end position="1838"/>
    </location>
</feature>
<organism evidence="8">
    <name type="scientific">Chromera velia CCMP2878</name>
    <dbReference type="NCBI Taxonomy" id="1169474"/>
    <lineage>
        <taxon>Eukaryota</taxon>
        <taxon>Sar</taxon>
        <taxon>Alveolata</taxon>
        <taxon>Colpodellida</taxon>
        <taxon>Chromeraceae</taxon>
        <taxon>Chromera</taxon>
    </lineage>
</organism>
<dbReference type="Pfam" id="PF00613">
    <property type="entry name" value="PI3Ka"/>
    <property type="match status" value="1"/>
</dbReference>
<evidence type="ECO:0000256" key="5">
    <source>
        <dbReference type="SAM" id="MobiDB-lite"/>
    </source>
</evidence>
<accession>A0A0G4FDZ8</accession>
<feature type="region of interest" description="Disordered" evidence="5">
    <location>
        <begin position="179"/>
        <end position="203"/>
    </location>
</feature>
<dbReference type="InterPro" id="IPR016024">
    <property type="entry name" value="ARM-type_fold"/>
</dbReference>
<dbReference type="GO" id="GO:0048015">
    <property type="term" value="P:phosphatidylinositol-mediated signaling"/>
    <property type="evidence" value="ECO:0007669"/>
    <property type="project" value="TreeGrafter"/>
</dbReference>
<feature type="compositionally biased region" description="Basic and acidic residues" evidence="5">
    <location>
        <begin position="3307"/>
        <end position="3318"/>
    </location>
</feature>
<keyword evidence="3" id="KW-0808">Transferase</keyword>
<feature type="compositionally biased region" description="Basic and acidic residues" evidence="5">
    <location>
        <begin position="3373"/>
        <end position="3387"/>
    </location>
</feature>
<feature type="region of interest" description="Disordered" evidence="5">
    <location>
        <begin position="979"/>
        <end position="1000"/>
    </location>
</feature>
<dbReference type="InterPro" id="IPR011009">
    <property type="entry name" value="Kinase-like_dom_sf"/>
</dbReference>
<dbReference type="FunFam" id="1.10.1070.11:FF:000012">
    <property type="entry name" value="Phosphatidylinositol 4-kinase alpha 1"/>
    <property type="match status" value="1"/>
</dbReference>
<dbReference type="PANTHER" id="PTHR10048:SF15">
    <property type="entry name" value="PHOSPHATIDYLINOSITOL 4-KINASE ALPHA"/>
    <property type="match status" value="1"/>
</dbReference>
<dbReference type="InterPro" id="IPR042236">
    <property type="entry name" value="PI3K_accessory_sf"/>
</dbReference>
<feature type="region of interest" description="Disordered" evidence="5">
    <location>
        <begin position="1052"/>
        <end position="1079"/>
    </location>
</feature>
<feature type="compositionally biased region" description="Basic residues" evidence="5">
    <location>
        <begin position="1551"/>
        <end position="1564"/>
    </location>
</feature>
<feature type="compositionally biased region" description="Pro residues" evidence="5">
    <location>
        <begin position="3116"/>
        <end position="3127"/>
    </location>
</feature>
<dbReference type="PROSITE" id="PS51545">
    <property type="entry name" value="PIK_HELICAL"/>
    <property type="match status" value="1"/>
</dbReference>
<feature type="region of interest" description="Disordered" evidence="5">
    <location>
        <begin position="3306"/>
        <end position="3447"/>
    </location>
</feature>
<protein>
    <recommendedName>
        <fullName evidence="2">1-phosphatidylinositol 4-kinase</fullName>
        <ecNumber evidence="2">2.7.1.67</ecNumber>
    </recommendedName>
</protein>
<reference evidence="8" key="1">
    <citation type="submission" date="2014-11" db="EMBL/GenBank/DDBJ databases">
        <authorList>
            <person name="Otto D Thomas"/>
            <person name="Naeem Raeece"/>
        </authorList>
    </citation>
    <scope>NUCLEOTIDE SEQUENCE</scope>
</reference>
<dbReference type="InterPro" id="IPR001263">
    <property type="entry name" value="PI3K_accessory_dom"/>
</dbReference>
<keyword evidence="4" id="KW-0418">Kinase</keyword>
<dbReference type="Pfam" id="PF19274">
    <property type="entry name" value="PI4K_N"/>
    <property type="match status" value="1"/>
</dbReference>
<dbReference type="SMART" id="SM00146">
    <property type="entry name" value="PI3Kc"/>
    <property type="match status" value="1"/>
</dbReference>
<dbReference type="InterPro" id="IPR036940">
    <property type="entry name" value="PI3/4_kinase_cat_sf"/>
</dbReference>
<dbReference type="SUPFAM" id="SSF56112">
    <property type="entry name" value="Protein kinase-like (PK-like)"/>
    <property type="match status" value="1"/>
</dbReference>
<dbReference type="InterPro" id="IPR000403">
    <property type="entry name" value="PI3/4_kinase_cat_dom"/>
</dbReference>
<sequence length="3779" mass="404005">MRGELQLSEEKLEAFLRLGPRPLVEQLPCVPTGKDIPVIHTESGNAALRGAGGQGAGSRDKDRIRRVALTPVQKEAVSAFGSFVCSARDETAVAKTVGLLFDLFKRLPSLAGPPAVPRGEPGLRFVHAQQRGGMARKEGSNTVRGEDLERTDLEQLGYELTCALGGVYIRGVREWSRSGPGSVHFGRGEGSGDEEREKKKSLGHRQTGAVLSTVACAISVLVEDTVCVWLERCLQSLSATNGVKWRHEFWFLFGALKGICSSGVPLSAAAVLTSVKACLECARSSNRRSLKETPSASLELYALLLSALSRLLTECARPVRVADGGGVARSVGEGKGRVLPPTFQTEAVFPQEPVAAANRGEQEGLRSSSDGTIVLKCAPTSRRSSSVVFAFSPPPRQGCGSLLAETPVALSAWLFESPTAAVVEDGGKFRGGVGGGLQQNASSSVAAAGAEGAGEGGVCSREEALRGLAVAACGARAALAIAVEGRVGQGGESLSWASEARVSLSKMMKDSFCLESWGADAIAAASLSLSHLGREVQRQARAVGEILRDFLLFEGRGGPSGTPISLLHGGTAGTEKAGGAGGARPAFGPRSGSAWDLLGSGEGGGQGALRGHSPSLLSGQGGPSHSHFVLAILSALTSNCLFHKNCQEEERGASYGTGRPLDPAGPFSSSDCPPLPPCFWTTGQEAGGGVGGLGPGAREGSRSSVVALAPPLVGLFPRASSFIQPPSPQRPTKLLLLGRSARSFYVSGRVHTGMGEGLGGGGAGAQGRTSADSLGSDLHGGGGAWLLEGRPLFSWWMQGLGGRVAWALSCLLRSVSRAVRSSGVIKGATNLGLGLTGVSRGSGGRGMGLRAVTREKTQSASVLSVSSPLRDFFKAAAVTADEVMTKLLAVLSDGEGGAGVGPPAGGAASRVSKDGEGEGGSVSEWSAALDRRTETQLQDLVWLFRVATLVSCSTDDPSVSLTWMDELCKRAGAGIEQAAKAEKKARKDKERGDGPGRQKVHLLTGPVLGTLLGSMTDLAIASSTSEVFPELLDNFLELVWLGRKAFGPLSPNGAAGKDPNRKGSVVQGAPSVPPSPLSVSSLKAEDDILRSVTFQLQRLCNAEREWPSGAQTKLIRTLAVLSNASLGSSSDCLPPPLGVLSGLPLPLPFSLGGRLSKMNVGGAFLSIDAKKHQRDPKALEALRQGRDANISATRRMEDLDVVLNTPADLRSTRPQYCAETGTVDSFVLLWASLTVSRMIKGDPKNDQLFQKVLQGLAVRSPSLVYLRDLVAEEEDEAGRGGDSDEGENEKEVEGEERGSIKGAGAGTPLSAHIASLLAELELVAKNCSFLLSLPYLNDEIVHSGAHPDLSICMGQLVRVVFQRYVSRIRKQAPNAKRFQKLSEDVTATILCSVHRSVKVREECISFLEELLDNFPEVLWSDLAVCTLLEMLDYLGEVVKHPFDCTLTVYTFCTNESFAVLLPAEKRTCAEVLNRLATATHRSLTRAFNLSSNATRGAVGRYVFLRQRSRHDPHMLNPLSHKEGLALALDVCTQRQFAPSGMLGLDDPTKANAKRGKKRKAHASSHRGMEGAAKGGDVKGSENGEDFLDRMASQLRRLFGIHRHHDSKSARIASTLEVHSALMGQLTSLLAENAVDSTVKQLVDSVKGLTDIQLAISRGSTDIPELVTSLFRRQPTTTETAQPVPVVPAALNGQTHPQTDDKEGDANVMTAFVAPFLSPPAAVQAQFQHAHHSQRQPSLPQVQPQTHPVRPTTSYTPHRAAPAPPQKPPLAFSAVPRTPTDPMLDSSPPIVATHNGHNSQQRVLAVSGGEDEENISLLLHPENDNDDTHAVPRDTEQARGPRSVRQTSTAGRHGAVPPSPGDAAGFGPSRRRASLFSIGSTMLIPPITPLPPQYHQKGAAAEHERRDRERETPKAHRPSDEAGRAREGAGGQKGGGPVFSFGLELLEAEAEIHDVYFQVLGKATAALLLLENSDGEETDDEAENRARHQRLLVGALVHEPMRLLMSQPMQAAVFCWEWVAASSQRLRLLLLGELRIAWARGIQGSRGIFSGGDAEGKSSVVQRDVLNRFFHQNSDPIDEVLKQAVVEGGRGDERGTGPAVRGRGETVSGPAGRKVRSPSPTSAVSLSVVELALLQEEGEGEGAGPTRQSQRVPEGAVNSPPRPSSPLKGGGGFDDLSEIELRDLASSLSKEPVLPPGTSPSHFMQSAKEPLALLGDQKKKTGAVSASSVRRDLPLPRPSALEAEFEQIRQPLSGAEAMRRRAEIMTDACRLGTSRHGGEAEEPAGTGVQQTGGGAERVAVREEEMRAQDQMVSFLHQRFVVARETDFEELQLIAGFASEALTAAERRGGLATRSAALHPKFSLFNILLEAAAIRVRVPRHASTSTRSAALGTADVTSTEEARGGMGMTTRWAHPWLSSSQWWNLVALTGRALMLNFSQRGGSSRSMWHERKHSLETVRIVQVLAAAMRNLSLLGPSPHHPPVTVPFEDAHLLDRPPLKGKGQGSVRGRGGGMAGPACSRGRANVYPTLVALRSASFAHLPPENRQGPIDRYRRHLLFALIRDELERVVTWANPLCPSIVKLLKTVPQVDADALSPGNKWRAFLEQNIRRVVQAAFYHSPGLAVDVPELFRGSLRKAAFSEVVALFRLRPHAFIAFPRVLHLLASSVNALRLDLALESFARQASHFASRNLQKKGVTGVHGAVHAMAGASAKLDAIGRSLTPFLYFSALGMSEILSLFQRCFKEVTFARQLAVRALSHYPPAVLRFYLPQLVQVLRHDTGLHVERALRDMCRLSPLLTHQLTFILTAEEQPTPHRIPLRGPDTLPALSRRLKCRVLSEMGPMEQHSFMSQFRFFDSITAISGMLKPYKSDQRRAKIKEELSKIQLPPQAPYLPTNPNCQVVAIDLNSGTPMQSAAKVPILVTFITAPYIGIDIHFIQMLLGGGGDGPGEKERNAGGALSVHMGGQRDRTERFSIGEATQFEGVHSLVGGHGGVRTNSSRGGSPSPALDRDRDGSPTQEEIPQHPRGGKVPVPARMGRDVVKTGVAGGPPLEGGASPQISPDRGPGNPSHSAGAVTAPAGGPMYTPGSVFTRGYAARKQSLLGQLNPPPPHSLTFSPVVPPAAPFSPPPHARARTESRPGSRTVEREVEVSRPPSTGSGGIHLLGLAGLGLAEGVAMFDGADGDEPELREIGVHGAEGEGDGDGDGGFSEMGVEGSKGQEEQEAVGGLSDKERAFLRGMNATGGMDRSQKRRREKSGPGKSSDAAGAGASVSFPPRISPFDEPCIEVPSGSVHAGHRLDFGASASVAAEKGVEKGDGKSEGGWRSGGAGGRRRRIGGQNVFPESDTEKEGFGEEDEEEAVEGKANLEQKSNGAGDPKGKKEKEKDTERRPHSATSFGQRLRTAGAGPERSGSQAIDRNNNHSGAGRGLIRPPAVSVGGQKKKPRKGDALSHYKASTVKRLALEFQAALRVKLDRRRKNMKQKKFKKKQKYEGRGGGMDMESSDEDEYEGVDESGDGTRQSCIFKVHDDCRQDELALQIMQLFQVILDEADLPLCIFPYAVLSNRTGAAGDIGGIIEVIPGCKSRHQVGKLFNMSLAAYYRLRFGNEHTASFQRAKSNFIRSLAAYAVICFILQIKDRHNGNLLIGNEGHIYHIDFGFLFDFSPGKDMRFEKAPFKLTKEMIDIMGGAQSAEAFQYFASLCVKGYLALRAHGQQLLRLVDLMLDSGLQCFKPMSLANLRWRFQLDTPTTVAARFMRRQVALAYRNWTTTLYDRVQKLQQGIAY</sequence>
<dbReference type="Gene3D" id="1.10.1070.11">
    <property type="entry name" value="Phosphatidylinositol 3-/4-kinase, catalytic domain"/>
    <property type="match status" value="1"/>
</dbReference>
<feature type="region of interest" description="Disordered" evidence="5">
    <location>
        <begin position="1722"/>
        <end position="1785"/>
    </location>
</feature>
<dbReference type="EC" id="2.7.1.67" evidence="2"/>
<dbReference type="Gene3D" id="1.25.40.70">
    <property type="entry name" value="Phosphatidylinositol 3-kinase, accessory domain (PIK)"/>
    <property type="match status" value="1"/>
</dbReference>
<feature type="region of interest" description="Disordered" evidence="5">
    <location>
        <begin position="2492"/>
        <end position="2513"/>
    </location>
</feature>
<dbReference type="PROSITE" id="PS00915">
    <property type="entry name" value="PI3_4_KINASE_1"/>
    <property type="match status" value="1"/>
</dbReference>
<evidence type="ECO:0000259" key="7">
    <source>
        <dbReference type="PROSITE" id="PS51545"/>
    </source>
</evidence>
<feature type="domain" description="PIK helical" evidence="7">
    <location>
        <begin position="2644"/>
        <end position="2828"/>
    </location>
</feature>
<feature type="region of interest" description="Disordered" evidence="5">
    <location>
        <begin position="1673"/>
        <end position="1702"/>
    </location>
</feature>
<feature type="compositionally biased region" description="Basic and acidic residues" evidence="5">
    <location>
        <begin position="1289"/>
        <end position="1299"/>
    </location>
</feature>
<feature type="compositionally biased region" description="Gly residues" evidence="5">
    <location>
        <begin position="2499"/>
        <end position="2512"/>
    </location>
</feature>
<feature type="region of interest" description="Disordered" evidence="5">
    <location>
        <begin position="1818"/>
        <end position="1869"/>
    </location>
</feature>
<dbReference type="PROSITE" id="PS00916">
    <property type="entry name" value="PI3_4_KINASE_2"/>
    <property type="match status" value="1"/>
</dbReference>
<dbReference type="Pfam" id="PF00454">
    <property type="entry name" value="PI3_PI4_kinase"/>
    <property type="match status" value="1"/>
</dbReference>
<dbReference type="PANTHER" id="PTHR10048">
    <property type="entry name" value="PHOSPHATIDYLINOSITOL KINASE"/>
    <property type="match status" value="1"/>
</dbReference>
<feature type="compositionally biased region" description="Low complexity" evidence="5">
    <location>
        <begin position="3255"/>
        <end position="3267"/>
    </location>
</feature>
<evidence type="ECO:0000256" key="1">
    <source>
        <dbReference type="ARBA" id="ARBA00006209"/>
    </source>
</evidence>
<evidence type="ECO:0000313" key="8">
    <source>
        <dbReference type="EMBL" id="CEM11401.1"/>
    </source>
</evidence>
<dbReference type="EMBL" id="CDMZ01000305">
    <property type="protein sequence ID" value="CEM11401.1"/>
    <property type="molecule type" value="Genomic_DNA"/>
</dbReference>